<evidence type="ECO:0008006" key="4">
    <source>
        <dbReference type="Google" id="ProtNLM"/>
    </source>
</evidence>
<proteinExistence type="predicted"/>
<evidence type="ECO:0000313" key="2">
    <source>
        <dbReference type="EMBL" id="QJE98118.1"/>
    </source>
</evidence>
<protein>
    <recommendedName>
        <fullName evidence="4">CBM-cenC domain-containing protein</fullName>
    </recommendedName>
</protein>
<keyword evidence="1" id="KW-0732">Signal</keyword>
<feature type="signal peptide" evidence="1">
    <location>
        <begin position="1"/>
        <end position="18"/>
    </location>
</feature>
<keyword evidence="3" id="KW-1185">Reference proteome</keyword>
<dbReference type="EMBL" id="CP051774">
    <property type="protein sequence ID" value="QJE98118.1"/>
    <property type="molecule type" value="Genomic_DNA"/>
</dbReference>
<name>A0A858RNX1_9BACT</name>
<gene>
    <name evidence="2" type="ORF">HHL09_20795</name>
</gene>
<reference evidence="2 3" key="1">
    <citation type="submission" date="2020-04" db="EMBL/GenBank/DDBJ databases">
        <title>Luteolibacter sp. G-1-1-1 isolated from soil.</title>
        <authorList>
            <person name="Dahal R.H."/>
        </authorList>
    </citation>
    <scope>NUCLEOTIDE SEQUENCE [LARGE SCALE GENOMIC DNA]</scope>
    <source>
        <strain evidence="2 3">G-1-1-1</strain>
    </source>
</reference>
<sequence length="157" mass="17673">MKTTRWILCLLLTLPAAAGPLLKNPGFDKELKPWTCDEGKVIPDPEKKDNSLLEVTLDGGVFGLSQPIEWPADWKKLTVSFRIKASQATEKSPVQWRLRIYDKAENSALVAAAKITRSGEWITVKQEIERPESNPESIMLESNRGEGTLWIDDVELK</sequence>
<dbReference type="Gene3D" id="2.60.120.260">
    <property type="entry name" value="Galactose-binding domain-like"/>
    <property type="match status" value="1"/>
</dbReference>
<dbReference type="RefSeq" id="WP_169456577.1">
    <property type="nucleotide sequence ID" value="NZ_CP051774.1"/>
</dbReference>
<organism evidence="2 3">
    <name type="scientific">Luteolibacter luteus</name>
    <dbReference type="NCBI Taxonomy" id="2728835"/>
    <lineage>
        <taxon>Bacteria</taxon>
        <taxon>Pseudomonadati</taxon>
        <taxon>Verrucomicrobiota</taxon>
        <taxon>Verrucomicrobiia</taxon>
        <taxon>Verrucomicrobiales</taxon>
        <taxon>Verrucomicrobiaceae</taxon>
        <taxon>Luteolibacter</taxon>
    </lineage>
</organism>
<evidence type="ECO:0000256" key="1">
    <source>
        <dbReference type="SAM" id="SignalP"/>
    </source>
</evidence>
<accession>A0A858RNX1</accession>
<dbReference type="Proteomes" id="UP000501812">
    <property type="component" value="Chromosome"/>
</dbReference>
<dbReference type="InterPro" id="IPR008979">
    <property type="entry name" value="Galactose-bd-like_sf"/>
</dbReference>
<dbReference type="KEGG" id="luo:HHL09_20795"/>
<dbReference type="AlphaFoldDB" id="A0A858RNX1"/>
<feature type="chain" id="PRO_5032887260" description="CBM-cenC domain-containing protein" evidence="1">
    <location>
        <begin position="19"/>
        <end position="157"/>
    </location>
</feature>
<evidence type="ECO:0000313" key="3">
    <source>
        <dbReference type="Proteomes" id="UP000501812"/>
    </source>
</evidence>
<dbReference type="SUPFAM" id="SSF49785">
    <property type="entry name" value="Galactose-binding domain-like"/>
    <property type="match status" value="1"/>
</dbReference>